<comment type="subcellular location">
    <subcellularLocation>
        <location evidence="1">Membrane</location>
        <topology evidence="1">Multi-pass membrane protein</topology>
    </subcellularLocation>
</comment>
<accession>A0AAD9QQ65</accession>
<reference evidence="7" key="1">
    <citation type="journal article" date="2023" name="G3 (Bethesda)">
        <title>Whole genome assembly and annotation of the endangered Caribbean coral Acropora cervicornis.</title>
        <authorList>
            <person name="Selwyn J.D."/>
            <person name="Vollmer S.V."/>
        </authorList>
    </citation>
    <scope>NUCLEOTIDE SEQUENCE</scope>
    <source>
        <strain evidence="7">K2</strain>
    </source>
</reference>
<feature type="transmembrane region" description="Helical" evidence="6">
    <location>
        <begin position="168"/>
        <end position="195"/>
    </location>
</feature>
<dbReference type="Pfam" id="PF04307">
    <property type="entry name" value="YdjM"/>
    <property type="match status" value="1"/>
</dbReference>
<comment type="caution">
    <text evidence="7">The sequence shown here is derived from an EMBL/GenBank/DDBJ whole genome shotgun (WGS) entry which is preliminary data.</text>
</comment>
<keyword evidence="8" id="KW-1185">Reference proteome</keyword>
<sequence>MADFLIIVSATSSLRFLSKNVLPLVSRTLPYGFIGFVCYGLDAICLSMQNVHLRAILDNFTHGIISCISWCIVSEIRTPRDVIDAISSGIIACSLDVDHFVAAKSLKLQDALHLQNRPFLHSTTVVFIVVPMLEVFLAQNIPYLQSLPYLFAVAIISHHLRDGHRRGLWFWPIGSTPAIPYWLYVVYIVALPYFVKELKVSVEKTPDFPVSNNLLFNV</sequence>
<dbReference type="AlphaFoldDB" id="A0AAD9QQ65"/>
<feature type="transmembrane region" description="Helical" evidence="6">
    <location>
        <begin position="143"/>
        <end position="161"/>
    </location>
</feature>
<dbReference type="InterPro" id="IPR026572">
    <property type="entry name" value="TMEM267"/>
</dbReference>
<dbReference type="GO" id="GO:0016020">
    <property type="term" value="C:membrane"/>
    <property type="evidence" value="ECO:0007669"/>
    <property type="project" value="UniProtKB-SubCell"/>
</dbReference>
<dbReference type="PANTHER" id="PTHR13628:SF1">
    <property type="entry name" value="TRANSMEMBRANE PROTEIN 267"/>
    <property type="match status" value="1"/>
</dbReference>
<evidence type="ECO:0000256" key="1">
    <source>
        <dbReference type="ARBA" id="ARBA00004141"/>
    </source>
</evidence>
<evidence type="ECO:0000256" key="3">
    <source>
        <dbReference type="ARBA" id="ARBA00022692"/>
    </source>
</evidence>
<organism evidence="7 8">
    <name type="scientific">Acropora cervicornis</name>
    <name type="common">Staghorn coral</name>
    <dbReference type="NCBI Taxonomy" id="6130"/>
    <lineage>
        <taxon>Eukaryota</taxon>
        <taxon>Metazoa</taxon>
        <taxon>Cnidaria</taxon>
        <taxon>Anthozoa</taxon>
        <taxon>Hexacorallia</taxon>
        <taxon>Scleractinia</taxon>
        <taxon>Astrocoeniina</taxon>
        <taxon>Acroporidae</taxon>
        <taxon>Acropora</taxon>
    </lineage>
</organism>
<proteinExistence type="predicted"/>
<gene>
    <name evidence="7" type="ORF">P5673_010984</name>
</gene>
<keyword evidence="5 6" id="KW-0472">Membrane</keyword>
<dbReference type="InterPro" id="IPR007404">
    <property type="entry name" value="YdjM-like"/>
</dbReference>
<dbReference type="EMBL" id="JARQWQ010000020">
    <property type="protein sequence ID" value="KAK2565075.1"/>
    <property type="molecule type" value="Genomic_DNA"/>
</dbReference>
<keyword evidence="4 6" id="KW-1133">Transmembrane helix</keyword>
<name>A0AAD9QQ65_ACRCE</name>
<evidence type="ECO:0000256" key="4">
    <source>
        <dbReference type="ARBA" id="ARBA00022989"/>
    </source>
</evidence>
<dbReference type="PANTHER" id="PTHR13628">
    <property type="entry name" value="TRANSMEMBRANE PROTEIN 267"/>
    <property type="match status" value="1"/>
</dbReference>
<evidence type="ECO:0000313" key="8">
    <source>
        <dbReference type="Proteomes" id="UP001249851"/>
    </source>
</evidence>
<evidence type="ECO:0000256" key="5">
    <source>
        <dbReference type="ARBA" id="ARBA00023136"/>
    </source>
</evidence>
<evidence type="ECO:0000256" key="6">
    <source>
        <dbReference type="SAM" id="Phobius"/>
    </source>
</evidence>
<protein>
    <recommendedName>
        <fullName evidence="2">Transmembrane protein 267</fullName>
    </recommendedName>
</protein>
<evidence type="ECO:0000313" key="7">
    <source>
        <dbReference type="EMBL" id="KAK2565075.1"/>
    </source>
</evidence>
<keyword evidence="3 6" id="KW-0812">Transmembrane</keyword>
<evidence type="ECO:0000256" key="2">
    <source>
        <dbReference type="ARBA" id="ARBA00013977"/>
    </source>
</evidence>
<reference evidence="7" key="2">
    <citation type="journal article" date="2023" name="Science">
        <title>Genomic signatures of disease resistance in endangered staghorn corals.</title>
        <authorList>
            <person name="Vollmer S.V."/>
            <person name="Selwyn J.D."/>
            <person name="Despard B.A."/>
            <person name="Roesel C.L."/>
        </authorList>
    </citation>
    <scope>NUCLEOTIDE SEQUENCE</scope>
    <source>
        <strain evidence="7">K2</strain>
    </source>
</reference>
<dbReference type="Proteomes" id="UP001249851">
    <property type="component" value="Unassembled WGS sequence"/>
</dbReference>